<evidence type="ECO:0000256" key="6">
    <source>
        <dbReference type="SAM" id="Phobius"/>
    </source>
</evidence>
<proteinExistence type="predicted"/>
<evidence type="ECO:0000256" key="4">
    <source>
        <dbReference type="ARBA" id="ARBA00023136"/>
    </source>
</evidence>
<dbReference type="Pfam" id="PF04932">
    <property type="entry name" value="Wzy_C"/>
    <property type="match status" value="1"/>
</dbReference>
<evidence type="ECO:0000259" key="7">
    <source>
        <dbReference type="Pfam" id="PF04932"/>
    </source>
</evidence>
<feature type="region of interest" description="Disordered" evidence="5">
    <location>
        <begin position="419"/>
        <end position="440"/>
    </location>
</feature>
<comment type="subcellular location">
    <subcellularLocation>
        <location evidence="1">Membrane</location>
        <topology evidence="1">Multi-pass membrane protein</topology>
    </subcellularLocation>
</comment>
<dbReference type="InterPro" id="IPR007016">
    <property type="entry name" value="O-antigen_ligase-rel_domated"/>
</dbReference>
<feature type="transmembrane region" description="Helical" evidence="6">
    <location>
        <begin position="396"/>
        <end position="413"/>
    </location>
</feature>
<feature type="transmembrane region" description="Helical" evidence="6">
    <location>
        <begin position="115"/>
        <end position="136"/>
    </location>
</feature>
<feature type="transmembrane region" description="Helical" evidence="6">
    <location>
        <begin position="220"/>
        <end position="250"/>
    </location>
</feature>
<dbReference type="PANTHER" id="PTHR37422:SF23">
    <property type="entry name" value="TEICHURONIC ACID BIOSYNTHESIS PROTEIN TUAE"/>
    <property type="match status" value="1"/>
</dbReference>
<evidence type="ECO:0000256" key="3">
    <source>
        <dbReference type="ARBA" id="ARBA00022989"/>
    </source>
</evidence>
<feature type="transmembrane region" description="Helical" evidence="6">
    <location>
        <begin position="337"/>
        <end position="361"/>
    </location>
</feature>
<feature type="transmembrane region" description="Helical" evidence="6">
    <location>
        <begin position="188"/>
        <end position="208"/>
    </location>
</feature>
<keyword evidence="9" id="KW-1185">Reference proteome</keyword>
<feature type="transmembrane region" description="Helical" evidence="6">
    <location>
        <begin position="256"/>
        <end position="278"/>
    </location>
</feature>
<feature type="compositionally biased region" description="Polar residues" evidence="5">
    <location>
        <begin position="419"/>
        <end position="431"/>
    </location>
</feature>
<feature type="transmembrane region" description="Helical" evidence="6">
    <location>
        <begin position="28"/>
        <end position="49"/>
    </location>
</feature>
<comment type="caution">
    <text evidence="8">The sequence shown here is derived from an EMBL/GenBank/DDBJ whole genome shotgun (WGS) entry which is preliminary data.</text>
</comment>
<evidence type="ECO:0000313" key="9">
    <source>
        <dbReference type="Proteomes" id="UP000215405"/>
    </source>
</evidence>
<dbReference type="PANTHER" id="PTHR37422">
    <property type="entry name" value="TEICHURONIC ACID BIOSYNTHESIS PROTEIN TUAE"/>
    <property type="match status" value="1"/>
</dbReference>
<sequence>MEIKELSAPMSSQSCGFERPAAFSPANLHAYLICFVLAALPLLFSYRFWPGHDPVSDPNNEQFVLILFIQICAIILSGVLRTPPRHWDIRSIFFLSLVPIAIQAGHTVVQADMMAVSSLLRWMVLIAFGTSIYIGIRDRHLILSNDMAAMAVAGAALAYATLFVLIYADQQERDRLESIVIGFTNIRYTGYFVAPAIAILLAFTTRFATLDRRSLVALGFAAFLCAFTFYTGTRSSVLSVTATILALALFSPRFRLWRLLPAFLVAGVIGYALASIAPPPADSSFMISSRLHKMDSGRLQIWLMLLQHWTTAPLFGFGEIDIGPMIGGFVAQAHNSVVQNLISVGLVGSLAIWPLVAILFWRMLQSLRSEERSDVPLMAGITCMFAHSMLDGSLFFSYPLALCALMIATFLAHRPTTPNSTATEASAQDDQASGLAFGPR</sequence>
<name>A0A231UTZ5_9HYPH</name>
<organism evidence="8 9">
    <name type="scientific">Notoacmeibacter marinus</name>
    <dbReference type="NCBI Taxonomy" id="1876515"/>
    <lineage>
        <taxon>Bacteria</taxon>
        <taxon>Pseudomonadati</taxon>
        <taxon>Pseudomonadota</taxon>
        <taxon>Alphaproteobacteria</taxon>
        <taxon>Hyphomicrobiales</taxon>
        <taxon>Notoacmeibacteraceae</taxon>
        <taxon>Notoacmeibacter</taxon>
    </lineage>
</organism>
<feature type="domain" description="O-antigen ligase-related" evidence="7">
    <location>
        <begin position="221"/>
        <end position="351"/>
    </location>
</feature>
<evidence type="ECO:0000256" key="1">
    <source>
        <dbReference type="ARBA" id="ARBA00004141"/>
    </source>
</evidence>
<evidence type="ECO:0000256" key="5">
    <source>
        <dbReference type="SAM" id="MobiDB-lite"/>
    </source>
</evidence>
<dbReference type="EMBL" id="NBYO01000003">
    <property type="protein sequence ID" value="OXS99402.1"/>
    <property type="molecule type" value="Genomic_DNA"/>
</dbReference>
<accession>A0A231UTZ5</accession>
<gene>
    <name evidence="8" type="ORF">B7H23_14680</name>
</gene>
<dbReference type="Proteomes" id="UP000215405">
    <property type="component" value="Unassembled WGS sequence"/>
</dbReference>
<dbReference type="AlphaFoldDB" id="A0A231UTZ5"/>
<evidence type="ECO:0000256" key="2">
    <source>
        <dbReference type="ARBA" id="ARBA00022692"/>
    </source>
</evidence>
<dbReference type="GO" id="GO:0016020">
    <property type="term" value="C:membrane"/>
    <property type="evidence" value="ECO:0007669"/>
    <property type="project" value="UniProtKB-SubCell"/>
</dbReference>
<protein>
    <recommendedName>
        <fullName evidence="7">O-antigen ligase-related domain-containing protein</fullName>
    </recommendedName>
</protein>
<feature type="transmembrane region" description="Helical" evidence="6">
    <location>
        <begin position="61"/>
        <end position="80"/>
    </location>
</feature>
<feature type="transmembrane region" description="Helical" evidence="6">
    <location>
        <begin position="148"/>
        <end position="168"/>
    </location>
</feature>
<keyword evidence="4 6" id="KW-0472">Membrane</keyword>
<dbReference type="InterPro" id="IPR051533">
    <property type="entry name" value="WaaL-like"/>
</dbReference>
<evidence type="ECO:0000313" key="8">
    <source>
        <dbReference type="EMBL" id="OXS99402.1"/>
    </source>
</evidence>
<keyword evidence="3 6" id="KW-1133">Transmembrane helix</keyword>
<feature type="transmembrane region" description="Helical" evidence="6">
    <location>
        <begin position="92"/>
        <end position="109"/>
    </location>
</feature>
<reference evidence="9" key="1">
    <citation type="journal article" date="2017" name="Int. J. Syst. Evol. Microbiol.">
        <title>Notoacmeibacter marinus gen. nov., sp. nov., isolated from the gut of a limpet and proposal of Notoacmeibacteraceae fam. nov. in the order Rhizobiales of the class Alphaproteobacteria.</title>
        <authorList>
            <person name="Huang Z."/>
            <person name="Guo F."/>
            <person name="Lai Q."/>
        </authorList>
    </citation>
    <scope>NUCLEOTIDE SEQUENCE [LARGE SCALE GENOMIC DNA]</scope>
    <source>
        <strain evidence="9">XMTR2A4</strain>
    </source>
</reference>
<keyword evidence="2 6" id="KW-0812">Transmembrane</keyword>